<proteinExistence type="predicted"/>
<dbReference type="OrthoDB" id="881792at2"/>
<dbReference type="Proteomes" id="UP000305398">
    <property type="component" value="Chromosome"/>
</dbReference>
<evidence type="ECO:0000313" key="1">
    <source>
        <dbReference type="EMBL" id="QDA60211.1"/>
    </source>
</evidence>
<sequence length="104" mass="12080">MNSSELRALYIHTRNLMEHQHLCCLLADHRAMLAALDSADQEWLLTQWVPETVSRTCYTHYAVLPALEPAHRLHTDPVVHDLRRRLSVALFENPDQAVRWLQTA</sequence>
<organism evidence="1 2">
    <name type="scientific">Hymenobacter jejuensis</name>
    <dbReference type="NCBI Taxonomy" id="2502781"/>
    <lineage>
        <taxon>Bacteria</taxon>
        <taxon>Pseudomonadati</taxon>
        <taxon>Bacteroidota</taxon>
        <taxon>Cytophagia</taxon>
        <taxon>Cytophagales</taxon>
        <taxon>Hymenobacteraceae</taxon>
        <taxon>Hymenobacter</taxon>
    </lineage>
</organism>
<dbReference type="EMBL" id="CP040896">
    <property type="protein sequence ID" value="QDA60211.1"/>
    <property type="molecule type" value="Genomic_DNA"/>
</dbReference>
<dbReference type="AlphaFoldDB" id="A0A5B7ZYD1"/>
<accession>A0A5B7ZYD1</accession>
<gene>
    <name evidence="1" type="ORF">FHG12_08850</name>
</gene>
<keyword evidence="2" id="KW-1185">Reference proteome</keyword>
<reference evidence="1 2" key="1">
    <citation type="submission" date="2019-06" db="EMBL/GenBank/DDBJ databases">
        <authorList>
            <person name="Srinivasan S."/>
        </authorList>
    </citation>
    <scope>NUCLEOTIDE SEQUENCE [LARGE SCALE GENOMIC DNA]</scope>
    <source>
        <strain evidence="1 2">17J68-5</strain>
    </source>
</reference>
<dbReference type="RefSeq" id="WP_139515389.1">
    <property type="nucleotide sequence ID" value="NZ_CP040896.1"/>
</dbReference>
<dbReference type="KEGG" id="hyj:FHG12_08850"/>
<name>A0A5B7ZYD1_9BACT</name>
<evidence type="ECO:0000313" key="2">
    <source>
        <dbReference type="Proteomes" id="UP000305398"/>
    </source>
</evidence>
<protein>
    <submittedName>
        <fullName evidence="1">Uncharacterized protein</fullName>
    </submittedName>
</protein>